<dbReference type="PANTHER" id="PTHR34148:SF1">
    <property type="entry name" value="ADENOSYLCOBINAMIDE-GDP RIBAZOLETRANSFERASE"/>
    <property type="match status" value="1"/>
</dbReference>
<name>A0A2C8FBJ6_9BACT</name>
<evidence type="ECO:0000256" key="1">
    <source>
        <dbReference type="ARBA" id="ARBA00001946"/>
    </source>
</evidence>
<evidence type="ECO:0000256" key="2">
    <source>
        <dbReference type="ARBA" id="ARBA00004651"/>
    </source>
</evidence>
<feature type="transmembrane region" description="Helical" evidence="19">
    <location>
        <begin position="195"/>
        <end position="212"/>
    </location>
</feature>
<evidence type="ECO:0000256" key="3">
    <source>
        <dbReference type="ARBA" id="ARBA00004663"/>
    </source>
</evidence>
<dbReference type="GO" id="GO:0009236">
    <property type="term" value="P:cobalamin biosynthetic process"/>
    <property type="evidence" value="ECO:0007669"/>
    <property type="project" value="UniProtKB-UniRule"/>
</dbReference>
<evidence type="ECO:0000256" key="12">
    <source>
        <dbReference type="ARBA" id="ARBA00022989"/>
    </source>
</evidence>
<evidence type="ECO:0000256" key="10">
    <source>
        <dbReference type="ARBA" id="ARBA00022692"/>
    </source>
</evidence>
<dbReference type="EMBL" id="LT907975">
    <property type="protein sequence ID" value="SOB59539.1"/>
    <property type="molecule type" value="Genomic_DNA"/>
</dbReference>
<evidence type="ECO:0000256" key="14">
    <source>
        <dbReference type="ARBA" id="ARBA00025228"/>
    </source>
</evidence>
<gene>
    <name evidence="19 20" type="primary">cobS</name>
    <name evidence="20" type="ORF">DPRO_2630</name>
</gene>
<dbReference type="GO" id="GO:0051073">
    <property type="term" value="F:adenosylcobinamide-GDP ribazoletransferase activity"/>
    <property type="evidence" value="ECO:0007669"/>
    <property type="project" value="UniProtKB-UniRule"/>
</dbReference>
<dbReference type="HAMAP" id="MF_00719">
    <property type="entry name" value="CobS"/>
    <property type="match status" value="1"/>
</dbReference>
<evidence type="ECO:0000313" key="20">
    <source>
        <dbReference type="EMBL" id="SOB59539.1"/>
    </source>
</evidence>
<dbReference type="AlphaFoldDB" id="A0A2C8FBJ6"/>
<comment type="subcellular location">
    <subcellularLocation>
        <location evidence="2 19">Cell membrane</location>
        <topology evidence="2 19">Multi-pass membrane protein</topology>
    </subcellularLocation>
</comment>
<dbReference type="Pfam" id="PF02654">
    <property type="entry name" value="CobS"/>
    <property type="match status" value="1"/>
</dbReference>
<dbReference type="RefSeq" id="WP_097012400.1">
    <property type="nucleotide sequence ID" value="NZ_LT907975.1"/>
</dbReference>
<evidence type="ECO:0000256" key="9">
    <source>
        <dbReference type="ARBA" id="ARBA00022679"/>
    </source>
</evidence>
<evidence type="ECO:0000256" key="11">
    <source>
        <dbReference type="ARBA" id="ARBA00022842"/>
    </source>
</evidence>
<comment type="catalytic activity">
    <reaction evidence="18 19">
        <text>alpha-ribazole 5'-phosphate + adenosylcob(III)inamide-GDP = adenosylcob(III)alamin 5'-phosphate + GMP + H(+)</text>
        <dbReference type="Rhea" id="RHEA:23560"/>
        <dbReference type="ChEBI" id="CHEBI:15378"/>
        <dbReference type="ChEBI" id="CHEBI:57918"/>
        <dbReference type="ChEBI" id="CHEBI:58115"/>
        <dbReference type="ChEBI" id="CHEBI:60487"/>
        <dbReference type="ChEBI" id="CHEBI:60493"/>
        <dbReference type="EC" id="2.7.8.26"/>
    </reaction>
</comment>
<evidence type="ECO:0000256" key="4">
    <source>
        <dbReference type="ARBA" id="ARBA00010561"/>
    </source>
</evidence>
<evidence type="ECO:0000256" key="5">
    <source>
        <dbReference type="ARBA" id="ARBA00013200"/>
    </source>
</evidence>
<evidence type="ECO:0000256" key="18">
    <source>
        <dbReference type="ARBA" id="ARBA00049504"/>
    </source>
</evidence>
<evidence type="ECO:0000256" key="7">
    <source>
        <dbReference type="ARBA" id="ARBA00022475"/>
    </source>
</evidence>
<accession>A0A2C8FBJ6</accession>
<sequence>MFSIRSLGNTLGFLTRLAPARIVTEQEMNRCMAYMMPVGLILGVVLVFPFWLGMFSGSTWTQAFLITALNVYLTRGLHFDGLGDVCDAVTTHGDPERFWEVIKDSRAGAFAIIGLCLTIVGQIILFETMLAAGAYAAVAWAFVLGRAACVGFAYVVRHLARPGLGKLYMDGATLPVTLIASGSTFILGVFMAGPITTLSAMFIATCAMYALYRLATRVDGVNGDFLGCSVLLGELAAGLGFALFL</sequence>
<reference evidence="21" key="1">
    <citation type="submission" date="2017-09" db="EMBL/GenBank/DDBJ databases">
        <authorList>
            <person name="Regsiter A."/>
            <person name="William W."/>
        </authorList>
    </citation>
    <scope>NUCLEOTIDE SEQUENCE [LARGE SCALE GENOMIC DNA]</scope>
    <source>
        <strain evidence="21">500-1</strain>
    </source>
</reference>
<dbReference type="OrthoDB" id="9794223at2"/>
<keyword evidence="13 19" id="KW-0472">Membrane</keyword>
<evidence type="ECO:0000256" key="6">
    <source>
        <dbReference type="ARBA" id="ARBA00015850"/>
    </source>
</evidence>
<evidence type="ECO:0000256" key="16">
    <source>
        <dbReference type="ARBA" id="ARBA00032853"/>
    </source>
</evidence>
<evidence type="ECO:0000256" key="15">
    <source>
        <dbReference type="ARBA" id="ARBA00032605"/>
    </source>
</evidence>
<protein>
    <recommendedName>
        <fullName evidence="6 19">Adenosylcobinamide-GDP ribazoletransferase</fullName>
        <ecNumber evidence="5 19">2.7.8.26</ecNumber>
    </recommendedName>
    <alternativeName>
        <fullName evidence="16 19">Cobalamin synthase</fullName>
    </alternativeName>
    <alternativeName>
        <fullName evidence="15 19">Cobalamin-5'-phosphate synthase</fullName>
    </alternativeName>
</protein>
<feature type="transmembrane region" description="Helical" evidence="19">
    <location>
        <begin position="107"/>
        <end position="126"/>
    </location>
</feature>
<dbReference type="GO" id="GO:0008818">
    <property type="term" value="F:cobalamin 5'-phosphate synthase activity"/>
    <property type="evidence" value="ECO:0007669"/>
    <property type="project" value="UniProtKB-UniRule"/>
</dbReference>
<dbReference type="PANTHER" id="PTHR34148">
    <property type="entry name" value="ADENOSYLCOBINAMIDE-GDP RIBAZOLETRANSFERASE"/>
    <property type="match status" value="1"/>
</dbReference>
<feature type="transmembrane region" description="Helical" evidence="19">
    <location>
        <begin position="31"/>
        <end position="51"/>
    </location>
</feature>
<comment type="similarity">
    <text evidence="4 19">Belongs to the CobS family.</text>
</comment>
<keyword evidence="21" id="KW-1185">Reference proteome</keyword>
<evidence type="ECO:0000256" key="17">
    <source>
        <dbReference type="ARBA" id="ARBA00048623"/>
    </source>
</evidence>
<keyword evidence="7 19" id="KW-1003">Cell membrane</keyword>
<dbReference type="InterPro" id="IPR003805">
    <property type="entry name" value="CobS"/>
</dbReference>
<dbReference type="GO" id="GO:0005886">
    <property type="term" value="C:plasma membrane"/>
    <property type="evidence" value="ECO:0007669"/>
    <property type="project" value="UniProtKB-SubCell"/>
</dbReference>
<comment type="function">
    <text evidence="14 19">Joins adenosylcobinamide-GDP and alpha-ribazole to generate adenosylcobalamin (Ado-cobalamin). Also synthesizes adenosylcobalamin 5'-phosphate from adenosylcobinamide-GDP and alpha-ribazole 5'-phosphate.</text>
</comment>
<keyword evidence="11 19" id="KW-0460">Magnesium</keyword>
<evidence type="ECO:0000256" key="19">
    <source>
        <dbReference type="HAMAP-Rule" id="MF_00719"/>
    </source>
</evidence>
<keyword evidence="8 19" id="KW-0169">Cobalamin biosynthesis</keyword>
<dbReference type="Proteomes" id="UP000219215">
    <property type="component" value="Chromosome DPRO"/>
</dbReference>
<proteinExistence type="inferred from homology"/>
<dbReference type="EC" id="2.7.8.26" evidence="5 19"/>
<evidence type="ECO:0000313" key="21">
    <source>
        <dbReference type="Proteomes" id="UP000219215"/>
    </source>
</evidence>
<evidence type="ECO:0000256" key="8">
    <source>
        <dbReference type="ARBA" id="ARBA00022573"/>
    </source>
</evidence>
<keyword evidence="10 19" id="KW-0812">Transmembrane</keyword>
<comment type="pathway">
    <text evidence="3 19">Cofactor biosynthesis; adenosylcobalamin biosynthesis; adenosylcobalamin from cob(II)yrinate a,c-diamide: step 7/7.</text>
</comment>
<organism evidence="20 21">
    <name type="scientific">Pseudodesulfovibrio profundus</name>
    <dbReference type="NCBI Taxonomy" id="57320"/>
    <lineage>
        <taxon>Bacteria</taxon>
        <taxon>Pseudomonadati</taxon>
        <taxon>Thermodesulfobacteriota</taxon>
        <taxon>Desulfovibrionia</taxon>
        <taxon>Desulfovibrionales</taxon>
        <taxon>Desulfovibrionaceae</taxon>
    </lineage>
</organism>
<keyword evidence="12 19" id="KW-1133">Transmembrane helix</keyword>
<feature type="transmembrane region" description="Helical" evidence="19">
    <location>
        <begin position="224"/>
        <end position="244"/>
    </location>
</feature>
<comment type="catalytic activity">
    <reaction evidence="17 19">
        <text>alpha-ribazole + adenosylcob(III)inamide-GDP = adenosylcob(III)alamin + GMP + H(+)</text>
        <dbReference type="Rhea" id="RHEA:16049"/>
        <dbReference type="ChEBI" id="CHEBI:10329"/>
        <dbReference type="ChEBI" id="CHEBI:15378"/>
        <dbReference type="ChEBI" id="CHEBI:18408"/>
        <dbReference type="ChEBI" id="CHEBI:58115"/>
        <dbReference type="ChEBI" id="CHEBI:60487"/>
        <dbReference type="EC" id="2.7.8.26"/>
    </reaction>
</comment>
<keyword evidence="9 19" id="KW-0808">Transferase</keyword>
<feature type="transmembrane region" description="Helical" evidence="19">
    <location>
        <begin position="132"/>
        <end position="155"/>
    </location>
</feature>
<evidence type="ECO:0000256" key="13">
    <source>
        <dbReference type="ARBA" id="ARBA00023136"/>
    </source>
</evidence>
<dbReference type="UniPathway" id="UPA00148">
    <property type="reaction ID" value="UER00238"/>
</dbReference>
<comment type="cofactor">
    <cofactor evidence="1 19">
        <name>Mg(2+)</name>
        <dbReference type="ChEBI" id="CHEBI:18420"/>
    </cofactor>
</comment>
<dbReference type="KEGG" id="pprf:DPRO_2630"/>